<reference evidence="1" key="1">
    <citation type="journal article" date="2018" name="Genome Biol. Evol.">
        <title>Genomics and development of Lentinus tigrinus, a white-rot wood-decaying mushroom with dimorphic fruiting bodies.</title>
        <authorList>
            <person name="Wu B."/>
            <person name="Xu Z."/>
            <person name="Knudson A."/>
            <person name="Carlson A."/>
            <person name="Chen N."/>
            <person name="Kovaka S."/>
            <person name="LaButti K."/>
            <person name="Lipzen A."/>
            <person name="Pennachio C."/>
            <person name="Riley R."/>
            <person name="Schakwitz W."/>
            <person name="Umezawa K."/>
            <person name="Ohm R.A."/>
            <person name="Grigoriev I.V."/>
            <person name="Nagy L.G."/>
            <person name="Gibbons J."/>
            <person name="Hibbett D."/>
        </authorList>
    </citation>
    <scope>NUCLEOTIDE SEQUENCE [LARGE SCALE GENOMIC DNA]</scope>
    <source>
        <strain evidence="1">ALCF2SS1-6</strain>
    </source>
</reference>
<keyword evidence="2" id="KW-1185">Reference proteome</keyword>
<dbReference type="EMBL" id="ML122274">
    <property type="protein sequence ID" value="RPD58526.1"/>
    <property type="molecule type" value="Genomic_DNA"/>
</dbReference>
<accession>A0A5C2SB18</accession>
<gene>
    <name evidence="1" type="ORF">L227DRAFT_528576</name>
</gene>
<protein>
    <recommendedName>
        <fullName evidence="3">F-box domain-containing protein</fullName>
    </recommendedName>
</protein>
<evidence type="ECO:0000313" key="1">
    <source>
        <dbReference type="EMBL" id="RPD58526.1"/>
    </source>
</evidence>
<name>A0A5C2SB18_9APHY</name>
<proteinExistence type="predicted"/>
<evidence type="ECO:0000313" key="2">
    <source>
        <dbReference type="Proteomes" id="UP000313359"/>
    </source>
</evidence>
<dbReference type="OrthoDB" id="3264508at2759"/>
<dbReference type="AlphaFoldDB" id="A0A5C2SB18"/>
<dbReference type="Gene3D" id="3.80.10.10">
    <property type="entry name" value="Ribonuclease Inhibitor"/>
    <property type="match status" value="1"/>
</dbReference>
<evidence type="ECO:0008006" key="3">
    <source>
        <dbReference type="Google" id="ProtNLM"/>
    </source>
</evidence>
<dbReference type="Proteomes" id="UP000313359">
    <property type="component" value="Unassembled WGS sequence"/>
</dbReference>
<organism evidence="1 2">
    <name type="scientific">Lentinus tigrinus ALCF2SS1-6</name>
    <dbReference type="NCBI Taxonomy" id="1328759"/>
    <lineage>
        <taxon>Eukaryota</taxon>
        <taxon>Fungi</taxon>
        <taxon>Dikarya</taxon>
        <taxon>Basidiomycota</taxon>
        <taxon>Agaricomycotina</taxon>
        <taxon>Agaricomycetes</taxon>
        <taxon>Polyporales</taxon>
        <taxon>Polyporaceae</taxon>
        <taxon>Lentinus</taxon>
    </lineage>
</organism>
<sequence length="470" mass="53198">MDVSAAGRISYDVIIHILDWLRDDYRTLYHCSVASRTLRDVTATFLYRNVTYSPSYITVVRVLDLRHRDDFVTGFFASARLPHNAPFVRRLQISGYLSARPPPLNKFPAHLKAAVECWPNLQTVVFSPAQYHETTFTDTLPLLLRLSALRDLAVNGACASDTLAPVLVQLRGLESLTIQSPGRAILQLLPGWLAELRPTLRKLHLTGSCGSVTPGVLRSFVPHLQEMMSFALGLSYSLTDNDVFTFMAELPCLESLEFRYYLQLRPSITPRLPSLRNVTVYYTHVTTRTDAAHLYKWIRRVSTHSSLTSLRLVCESEVYGSAPAFDPLLEHLSARHAATLRKLDAKDCFFGRAALREFCRHCTALEELSVGVSGDTLQEFPQYASDLRQLHSVAFRVRNRKRPVTTSLDFAKSLIYPESRIRRLTVDGKHFEGRWASTVTPMEAGSVRFVVEEVDSQPHLFPWELGVMDQ</sequence>
<dbReference type="SUPFAM" id="SSF52047">
    <property type="entry name" value="RNI-like"/>
    <property type="match status" value="1"/>
</dbReference>
<dbReference type="InterPro" id="IPR032675">
    <property type="entry name" value="LRR_dom_sf"/>
</dbReference>